<dbReference type="PANTHER" id="PTHR38030:SF2">
    <property type="entry name" value="PROTOPORPHYRINOGEN IX DEHYDROGENASE [QUINONE]"/>
    <property type="match status" value="1"/>
</dbReference>
<feature type="domain" description="Flavodoxin-like" evidence="1">
    <location>
        <begin position="3"/>
        <end position="165"/>
    </location>
</feature>
<dbReference type="PROSITE" id="PS50902">
    <property type="entry name" value="FLAVODOXIN_LIKE"/>
    <property type="match status" value="1"/>
</dbReference>
<dbReference type="VEuPathDB" id="FungiDB:A1O9_09769"/>
<dbReference type="Gene3D" id="3.40.50.360">
    <property type="match status" value="1"/>
</dbReference>
<dbReference type="Pfam" id="PF12724">
    <property type="entry name" value="Flavodoxin_5"/>
    <property type="match status" value="1"/>
</dbReference>
<dbReference type="Proteomes" id="UP000027920">
    <property type="component" value="Unassembled WGS sequence"/>
</dbReference>
<dbReference type="RefSeq" id="XP_013256564.1">
    <property type="nucleotide sequence ID" value="XM_013401110.1"/>
</dbReference>
<sequence>MSILVTYATAKGATSEIAERIAEHLKTFAASVEVRPTKEVSATSLHTYSAIIVGSAIHAGLWLTPARHFIRDNSTTLSSQQVWAFSVGMPPNEEERMNEERMMDGKIRKVLPALRGHKLFQGRFKKQDLPWIIRIIFACCVPKNKTKWGDARNWEEIEVWSENVGREITSGSSVGMA</sequence>
<dbReference type="InterPro" id="IPR026816">
    <property type="entry name" value="Flavodoxin_dom"/>
</dbReference>
<dbReference type="GO" id="GO:0010181">
    <property type="term" value="F:FMN binding"/>
    <property type="evidence" value="ECO:0007669"/>
    <property type="project" value="InterPro"/>
</dbReference>
<dbReference type="HOGENOM" id="CLU_094839_1_0_1"/>
<keyword evidence="3" id="KW-1185">Reference proteome</keyword>
<reference evidence="2 3" key="1">
    <citation type="submission" date="2013-03" db="EMBL/GenBank/DDBJ databases">
        <title>The Genome Sequence of Exophiala aquamarina CBS 119918.</title>
        <authorList>
            <consortium name="The Broad Institute Genomics Platform"/>
            <person name="Cuomo C."/>
            <person name="de Hoog S."/>
            <person name="Gorbushina A."/>
            <person name="Walker B."/>
            <person name="Young S.K."/>
            <person name="Zeng Q."/>
            <person name="Gargeya S."/>
            <person name="Fitzgerald M."/>
            <person name="Haas B."/>
            <person name="Abouelleil A."/>
            <person name="Allen A.W."/>
            <person name="Alvarado L."/>
            <person name="Arachchi H.M."/>
            <person name="Berlin A.M."/>
            <person name="Chapman S.B."/>
            <person name="Gainer-Dewar J."/>
            <person name="Goldberg J."/>
            <person name="Griggs A."/>
            <person name="Gujja S."/>
            <person name="Hansen M."/>
            <person name="Howarth C."/>
            <person name="Imamovic A."/>
            <person name="Ireland A."/>
            <person name="Larimer J."/>
            <person name="McCowan C."/>
            <person name="Murphy C."/>
            <person name="Pearson M."/>
            <person name="Poon T.W."/>
            <person name="Priest M."/>
            <person name="Roberts A."/>
            <person name="Saif S."/>
            <person name="Shea T."/>
            <person name="Sisk P."/>
            <person name="Sykes S."/>
            <person name="Wortman J."/>
            <person name="Nusbaum C."/>
            <person name="Birren B."/>
        </authorList>
    </citation>
    <scope>NUCLEOTIDE SEQUENCE [LARGE SCALE GENOMIC DNA]</scope>
    <source>
        <strain evidence="2 3">CBS 119918</strain>
    </source>
</reference>
<organism evidence="2 3">
    <name type="scientific">Exophiala aquamarina CBS 119918</name>
    <dbReference type="NCBI Taxonomy" id="1182545"/>
    <lineage>
        <taxon>Eukaryota</taxon>
        <taxon>Fungi</taxon>
        <taxon>Dikarya</taxon>
        <taxon>Ascomycota</taxon>
        <taxon>Pezizomycotina</taxon>
        <taxon>Eurotiomycetes</taxon>
        <taxon>Chaetothyriomycetidae</taxon>
        <taxon>Chaetothyriales</taxon>
        <taxon>Herpotrichiellaceae</taxon>
        <taxon>Exophiala</taxon>
    </lineage>
</organism>
<dbReference type="AlphaFoldDB" id="A0A072P1H9"/>
<comment type="caution">
    <text evidence="2">The sequence shown here is derived from an EMBL/GenBank/DDBJ whole genome shotgun (WGS) entry which is preliminary data.</text>
</comment>
<dbReference type="GO" id="GO:0006783">
    <property type="term" value="P:heme biosynthetic process"/>
    <property type="evidence" value="ECO:0007669"/>
    <property type="project" value="TreeGrafter"/>
</dbReference>
<dbReference type="EMBL" id="AMGV01000011">
    <property type="protein sequence ID" value="KEF53974.1"/>
    <property type="molecule type" value="Genomic_DNA"/>
</dbReference>
<evidence type="ECO:0000313" key="3">
    <source>
        <dbReference type="Proteomes" id="UP000027920"/>
    </source>
</evidence>
<proteinExistence type="predicted"/>
<protein>
    <recommendedName>
        <fullName evidence="1">Flavodoxin-like domain-containing protein</fullName>
    </recommendedName>
</protein>
<dbReference type="OrthoDB" id="3505753at2759"/>
<gene>
    <name evidence="2" type="ORF">A1O9_09769</name>
</gene>
<dbReference type="SUPFAM" id="SSF52218">
    <property type="entry name" value="Flavoproteins"/>
    <property type="match status" value="1"/>
</dbReference>
<dbReference type="GO" id="GO:0070819">
    <property type="term" value="F:menaquinone-dependent protoporphyrinogen oxidase activity"/>
    <property type="evidence" value="ECO:0007669"/>
    <property type="project" value="TreeGrafter"/>
</dbReference>
<evidence type="ECO:0000259" key="1">
    <source>
        <dbReference type="PROSITE" id="PS50902"/>
    </source>
</evidence>
<dbReference type="InterPro" id="IPR052200">
    <property type="entry name" value="Protoporphyrinogen_IX_DH"/>
</dbReference>
<dbReference type="InterPro" id="IPR008254">
    <property type="entry name" value="Flavodoxin/NO_synth"/>
</dbReference>
<evidence type="ECO:0000313" key="2">
    <source>
        <dbReference type="EMBL" id="KEF53974.1"/>
    </source>
</evidence>
<name>A0A072P1H9_9EURO</name>
<dbReference type="GeneID" id="25284677"/>
<dbReference type="PANTHER" id="PTHR38030">
    <property type="entry name" value="PROTOPORPHYRINOGEN IX DEHYDROGENASE [MENAQUINONE]"/>
    <property type="match status" value="1"/>
</dbReference>
<accession>A0A072P1H9</accession>
<dbReference type="InterPro" id="IPR029039">
    <property type="entry name" value="Flavoprotein-like_sf"/>
</dbReference>